<dbReference type="EMBL" id="JAODYH010000002">
    <property type="protein sequence ID" value="MCT9809643.1"/>
    <property type="molecule type" value="Genomic_DNA"/>
</dbReference>
<proteinExistence type="inferred from homology"/>
<protein>
    <submittedName>
        <fullName evidence="3">Tripartite tricarboxylate transporter substrate binding protein</fullName>
    </submittedName>
</protein>
<evidence type="ECO:0000256" key="2">
    <source>
        <dbReference type="SAM" id="SignalP"/>
    </source>
</evidence>
<name>A0ABT2PHM7_9BURK</name>
<dbReference type="InterPro" id="IPR005064">
    <property type="entry name" value="BUG"/>
</dbReference>
<keyword evidence="2" id="KW-0732">Signal</keyword>
<sequence>MGHTLGRSFAAGRFALAVGITALAAANPGFAQGTAWPHKPVTIVVAFAPGGMTDIVSRSLAKELTQEFKQPFIIENRAGAAGQVGTEYVAKRPNDGYTLLVAATGYVIGPVTLKKISYDPLKDFEPVALLAKAPNMIVVHPSVPAKNVPEFLKWAKAQDGVPYGTAGAGGSTHLAGELFRHLSGIKMTHVSYRGASPATNDAVAGQIPVAIQDSMSVSAFIASGQLRPIAVTSAERSKVFPDLPTLKESGFKDFDVYTWLGLYAPAGTPADIVSRLNQASNRVMNSPEMTERLKAQYSEPVGALPLPEVRKYVERELVKWRDLVKLTGVKVE</sequence>
<dbReference type="Proteomes" id="UP001525968">
    <property type="component" value="Unassembled WGS sequence"/>
</dbReference>
<dbReference type="CDD" id="cd13578">
    <property type="entry name" value="PBP2_Bug27"/>
    <property type="match status" value="1"/>
</dbReference>
<dbReference type="SUPFAM" id="SSF53850">
    <property type="entry name" value="Periplasmic binding protein-like II"/>
    <property type="match status" value="1"/>
</dbReference>
<comment type="similarity">
    <text evidence="1">Belongs to the UPF0065 (bug) family.</text>
</comment>
<gene>
    <name evidence="3" type="ORF">N0K08_03260</name>
</gene>
<dbReference type="InterPro" id="IPR042100">
    <property type="entry name" value="Bug_dom1"/>
</dbReference>
<evidence type="ECO:0000256" key="1">
    <source>
        <dbReference type="ARBA" id="ARBA00006987"/>
    </source>
</evidence>
<dbReference type="Pfam" id="PF03401">
    <property type="entry name" value="TctC"/>
    <property type="match status" value="1"/>
</dbReference>
<feature type="chain" id="PRO_5045760003" evidence="2">
    <location>
        <begin position="32"/>
        <end position="332"/>
    </location>
</feature>
<evidence type="ECO:0000313" key="3">
    <source>
        <dbReference type="EMBL" id="MCT9809643.1"/>
    </source>
</evidence>
<dbReference type="Gene3D" id="3.40.190.150">
    <property type="entry name" value="Bordetella uptake gene, domain 1"/>
    <property type="match status" value="1"/>
</dbReference>
<accession>A0ABT2PHM7</accession>
<organism evidence="3 4">
    <name type="scientific">Acidovorax bellezanensis</name>
    <dbReference type="NCBI Taxonomy" id="2976702"/>
    <lineage>
        <taxon>Bacteria</taxon>
        <taxon>Pseudomonadati</taxon>
        <taxon>Pseudomonadota</taxon>
        <taxon>Betaproteobacteria</taxon>
        <taxon>Burkholderiales</taxon>
        <taxon>Comamonadaceae</taxon>
        <taxon>Acidovorax</taxon>
    </lineage>
</organism>
<reference evidence="3 4" key="1">
    <citation type="submission" date="2022-09" db="EMBL/GenBank/DDBJ databases">
        <title>Draft genome of isolate Be4.</title>
        <authorList>
            <person name="Sanchez-Castro I."/>
            <person name="Martinez-Rodriguez P."/>
            <person name="Descostes M."/>
            <person name="Merroun M."/>
        </authorList>
    </citation>
    <scope>NUCLEOTIDE SEQUENCE [LARGE SCALE GENOMIC DNA]</scope>
    <source>
        <strain evidence="3 4">Be4</strain>
    </source>
</reference>
<keyword evidence="4" id="KW-1185">Reference proteome</keyword>
<dbReference type="PANTHER" id="PTHR42928:SF5">
    <property type="entry name" value="BLR1237 PROTEIN"/>
    <property type="match status" value="1"/>
</dbReference>
<evidence type="ECO:0000313" key="4">
    <source>
        <dbReference type="Proteomes" id="UP001525968"/>
    </source>
</evidence>
<dbReference type="RefSeq" id="WP_261498572.1">
    <property type="nucleotide sequence ID" value="NZ_JAODYH010000002.1"/>
</dbReference>
<feature type="signal peptide" evidence="2">
    <location>
        <begin position="1"/>
        <end position="31"/>
    </location>
</feature>
<comment type="caution">
    <text evidence="3">The sequence shown here is derived from an EMBL/GenBank/DDBJ whole genome shotgun (WGS) entry which is preliminary data.</text>
</comment>
<dbReference type="PIRSF" id="PIRSF017082">
    <property type="entry name" value="YflP"/>
    <property type="match status" value="1"/>
</dbReference>
<dbReference type="PANTHER" id="PTHR42928">
    <property type="entry name" value="TRICARBOXYLATE-BINDING PROTEIN"/>
    <property type="match status" value="1"/>
</dbReference>
<dbReference type="Gene3D" id="3.40.190.10">
    <property type="entry name" value="Periplasmic binding protein-like II"/>
    <property type="match status" value="1"/>
</dbReference>